<reference evidence="2" key="1">
    <citation type="journal article" date="2011" name="PLoS Biol.">
        <title>Gene gain and loss during evolution of obligate parasitism in the white rust pathogen of Arabidopsis thaliana.</title>
        <authorList>
            <person name="Kemen E."/>
            <person name="Gardiner A."/>
            <person name="Schultz-Larsen T."/>
            <person name="Kemen A.C."/>
            <person name="Balmuth A.L."/>
            <person name="Robert-Seilaniantz A."/>
            <person name="Bailey K."/>
            <person name="Holub E."/>
            <person name="Studholme D.J."/>
            <person name="Maclean D."/>
            <person name="Jones J.D."/>
        </authorList>
    </citation>
    <scope>NUCLEOTIDE SEQUENCE</scope>
</reference>
<evidence type="ECO:0000256" key="1">
    <source>
        <dbReference type="SAM" id="MobiDB-lite"/>
    </source>
</evidence>
<name>F0W4B6_9STRA</name>
<dbReference type="EMBL" id="FR824061">
    <property type="protein sequence ID" value="CCA15949.1"/>
    <property type="molecule type" value="Genomic_DNA"/>
</dbReference>
<feature type="compositionally biased region" description="Polar residues" evidence="1">
    <location>
        <begin position="8"/>
        <end position="20"/>
    </location>
</feature>
<protein>
    <submittedName>
        <fullName evidence="2">Uncharacterized protein AlNc14C16G1787</fullName>
    </submittedName>
</protein>
<reference evidence="2" key="2">
    <citation type="submission" date="2011-02" db="EMBL/GenBank/DDBJ databases">
        <authorList>
            <person name="MacLean D."/>
        </authorList>
    </citation>
    <scope>NUCLEOTIDE SEQUENCE</scope>
</reference>
<evidence type="ECO:0000313" key="2">
    <source>
        <dbReference type="EMBL" id="CCA15949.1"/>
    </source>
</evidence>
<feature type="region of interest" description="Disordered" evidence="1">
    <location>
        <begin position="1"/>
        <end position="20"/>
    </location>
</feature>
<proteinExistence type="predicted"/>
<dbReference type="HOGENOM" id="CLU_069951_0_1_1"/>
<organism evidence="2">
    <name type="scientific">Albugo laibachii Nc14</name>
    <dbReference type="NCBI Taxonomy" id="890382"/>
    <lineage>
        <taxon>Eukaryota</taxon>
        <taxon>Sar</taxon>
        <taxon>Stramenopiles</taxon>
        <taxon>Oomycota</taxon>
        <taxon>Peronosporomycetes</taxon>
        <taxon>Albuginales</taxon>
        <taxon>Albuginaceae</taxon>
        <taxon>Albugo</taxon>
    </lineage>
</organism>
<dbReference type="AlphaFoldDB" id="F0W4B6"/>
<gene>
    <name evidence="2" type="primary">AlNc14C16G1787</name>
    <name evidence="2" type="ORF">ALNC14_020920</name>
</gene>
<sequence length="291" mass="33519">MRRGWRKSPSTRSLGRSFSSIGPNRPASIMDGYDGLKDFWKRCIERAPAYEKYKQANVLYPSSFPFTRHWGPFQFALLQSPTQTEIDLLEFMEGAQMAVELVTRTYYEEDLRKYALSLPKLTRLAILENTGEFYEAMQALQTEGEPDCVKLMRRGVSKVCFEAIVMSIQNSNNAMHAVDLIQLDIDKMHLDNVKFHIVPRSIIQGSRAFRTYASVENLEEGTQNLEKEDITEELLELRVISQSKEHIKVYADGNKKTLTRPNRASWAFASCVTTPEQLDWRMADIHLHTID</sequence>
<accession>F0W4B6</accession>